<proteinExistence type="predicted"/>
<feature type="region of interest" description="Disordered" evidence="1">
    <location>
        <begin position="1"/>
        <end position="71"/>
    </location>
</feature>
<feature type="region of interest" description="Disordered" evidence="1">
    <location>
        <begin position="85"/>
        <end position="115"/>
    </location>
</feature>
<dbReference type="AlphaFoldDB" id="A0A250JI41"/>
<dbReference type="KEGG" id="cfus:CYFUS_009035"/>
<dbReference type="Proteomes" id="UP000217257">
    <property type="component" value="Chromosome"/>
</dbReference>
<dbReference type="EMBL" id="CP022098">
    <property type="protein sequence ID" value="ATB43555.1"/>
    <property type="molecule type" value="Genomic_DNA"/>
</dbReference>
<accession>A0A250JI41</accession>
<organism evidence="2 3">
    <name type="scientific">Cystobacter fuscus</name>
    <dbReference type="NCBI Taxonomy" id="43"/>
    <lineage>
        <taxon>Bacteria</taxon>
        <taxon>Pseudomonadati</taxon>
        <taxon>Myxococcota</taxon>
        <taxon>Myxococcia</taxon>
        <taxon>Myxococcales</taxon>
        <taxon>Cystobacterineae</taxon>
        <taxon>Archangiaceae</taxon>
        <taxon>Cystobacter</taxon>
    </lineage>
</organism>
<feature type="compositionally biased region" description="Low complexity" evidence="1">
    <location>
        <begin position="85"/>
        <end position="96"/>
    </location>
</feature>
<reference evidence="2 3" key="1">
    <citation type="submission" date="2017-06" db="EMBL/GenBank/DDBJ databases">
        <title>Sequencing and comparative analysis of myxobacterial genomes.</title>
        <authorList>
            <person name="Rupp O."/>
            <person name="Goesmann A."/>
            <person name="Sogaard-Andersen L."/>
        </authorList>
    </citation>
    <scope>NUCLEOTIDE SEQUENCE [LARGE SCALE GENOMIC DNA]</scope>
    <source>
        <strain evidence="2 3">DSM 52655</strain>
    </source>
</reference>
<name>A0A250JI41_9BACT</name>
<evidence type="ECO:0000313" key="3">
    <source>
        <dbReference type="Proteomes" id="UP000217257"/>
    </source>
</evidence>
<evidence type="ECO:0000313" key="2">
    <source>
        <dbReference type="EMBL" id="ATB43555.1"/>
    </source>
</evidence>
<gene>
    <name evidence="2" type="ORF">CYFUS_009035</name>
</gene>
<evidence type="ECO:0000256" key="1">
    <source>
        <dbReference type="SAM" id="MobiDB-lite"/>
    </source>
</evidence>
<protein>
    <submittedName>
        <fullName evidence="2">Uncharacterized protein</fullName>
    </submittedName>
</protein>
<sequence length="241" mass="27018">MNQGSQTDRDFPTGGTPRLRLQTARRLPHSTSASPGARRNAGRSEVGRHHHAQRRGGRERGSHGGRGSAQGIIERRLAFDRLRARSPAPQRPFSASRPPPSPSTGPHSSHDLSAGYRHVGERGHRLETDQPPCLPAILAECTHDPGATSCLQPHASVTYMSVRRWNRAQCLTWEDRFRPGSRRCSSDSCQPHGSETWRCASDRRTPFRRVNHRCSSATSRRHDWGTPHHMEEGSWRAVRQC</sequence>